<dbReference type="Pfam" id="PF18136">
    <property type="entry name" value="DNApol_Exo"/>
    <property type="match status" value="2"/>
</dbReference>
<gene>
    <name evidence="4" type="ORF">FA09DRAFT_189887</name>
</gene>
<dbReference type="GO" id="GO:0005760">
    <property type="term" value="C:gamma DNA polymerase complex"/>
    <property type="evidence" value="ECO:0007669"/>
    <property type="project" value="InterPro"/>
</dbReference>
<dbReference type="InterPro" id="IPR041336">
    <property type="entry name" value="DNApol_Exo"/>
</dbReference>
<dbReference type="PANTHER" id="PTHR10267:SF0">
    <property type="entry name" value="DNA POLYMERASE SUBUNIT GAMMA-1"/>
    <property type="match status" value="1"/>
</dbReference>
<protein>
    <recommendedName>
        <fullName evidence="1">Mitochondrial DNA polymerase catalytic subunit</fullName>
    </recommendedName>
</protein>
<dbReference type="InterPro" id="IPR012337">
    <property type="entry name" value="RNaseH-like_sf"/>
</dbReference>
<dbReference type="Proteomes" id="UP000245946">
    <property type="component" value="Unassembled WGS sequence"/>
</dbReference>
<dbReference type="GO" id="GO:0006264">
    <property type="term" value="P:mitochondrial DNA replication"/>
    <property type="evidence" value="ECO:0007669"/>
    <property type="project" value="TreeGrafter"/>
</dbReference>
<accession>A0A316ZJS6</accession>
<evidence type="ECO:0000259" key="3">
    <source>
        <dbReference type="SMART" id="SM00482"/>
    </source>
</evidence>
<dbReference type="FunFam" id="3.30.420.390:FF:000004">
    <property type="entry name" value="DNA polymerase subunit gamma-1, mitochondrial"/>
    <property type="match status" value="1"/>
</dbReference>
<dbReference type="GO" id="GO:0003677">
    <property type="term" value="F:DNA binding"/>
    <property type="evidence" value="ECO:0007669"/>
    <property type="project" value="InterPro"/>
</dbReference>
<feature type="compositionally biased region" description="Low complexity" evidence="2">
    <location>
        <begin position="1385"/>
        <end position="1398"/>
    </location>
</feature>
<dbReference type="Pfam" id="PF00476">
    <property type="entry name" value="DNA_pol_A"/>
    <property type="match status" value="1"/>
</dbReference>
<dbReference type="GO" id="GO:0003887">
    <property type="term" value="F:DNA-directed DNA polymerase activity"/>
    <property type="evidence" value="ECO:0007669"/>
    <property type="project" value="InterPro"/>
</dbReference>
<keyword evidence="5" id="KW-1185">Reference proteome</keyword>
<dbReference type="SUPFAM" id="SSF56672">
    <property type="entry name" value="DNA/RNA polymerases"/>
    <property type="match status" value="1"/>
</dbReference>
<name>A0A316ZJS6_9BASI</name>
<dbReference type="InterPro" id="IPR043502">
    <property type="entry name" value="DNA/RNA_pol_sf"/>
</dbReference>
<dbReference type="RefSeq" id="XP_025600822.1">
    <property type="nucleotide sequence ID" value="XM_025739385.1"/>
</dbReference>
<dbReference type="Gene3D" id="3.30.420.390">
    <property type="match status" value="2"/>
</dbReference>
<organism evidence="4 5">
    <name type="scientific">Tilletiopsis washingtonensis</name>
    <dbReference type="NCBI Taxonomy" id="58919"/>
    <lineage>
        <taxon>Eukaryota</taxon>
        <taxon>Fungi</taxon>
        <taxon>Dikarya</taxon>
        <taxon>Basidiomycota</taxon>
        <taxon>Ustilaginomycotina</taxon>
        <taxon>Exobasidiomycetes</taxon>
        <taxon>Entylomatales</taxon>
        <taxon>Entylomatales incertae sedis</taxon>
        <taxon>Tilletiopsis</taxon>
    </lineage>
</organism>
<reference evidence="4 5" key="1">
    <citation type="journal article" date="2018" name="Mol. Biol. Evol.">
        <title>Broad Genomic Sampling Reveals a Smut Pathogenic Ancestry of the Fungal Clade Ustilaginomycotina.</title>
        <authorList>
            <person name="Kijpornyongpan T."/>
            <person name="Mondo S.J."/>
            <person name="Barry K."/>
            <person name="Sandor L."/>
            <person name="Lee J."/>
            <person name="Lipzen A."/>
            <person name="Pangilinan J."/>
            <person name="LaButti K."/>
            <person name="Hainaut M."/>
            <person name="Henrissat B."/>
            <person name="Grigoriev I.V."/>
            <person name="Spatafora J.W."/>
            <person name="Aime M.C."/>
        </authorList>
    </citation>
    <scope>NUCLEOTIDE SEQUENCE [LARGE SCALE GENOMIC DNA]</scope>
    <source>
        <strain evidence="4 5">MCA 4186</strain>
    </source>
</reference>
<dbReference type="EMBL" id="KZ819285">
    <property type="protein sequence ID" value="PWO00544.1"/>
    <property type="molecule type" value="Genomic_DNA"/>
</dbReference>
<feature type="region of interest" description="Disordered" evidence="2">
    <location>
        <begin position="1438"/>
        <end position="1501"/>
    </location>
</feature>
<feature type="domain" description="DNA-directed DNA polymerase family A palm" evidence="3">
    <location>
        <begin position="1050"/>
        <end position="1289"/>
    </location>
</feature>
<dbReference type="InterPro" id="IPR001098">
    <property type="entry name" value="DNA-dir_DNA_pol_A_palm_dom"/>
</dbReference>
<sequence length="1637" mass="179032">MRAALSLGALAAASFRAAHPRPALFAPASRAASLCQIRSVAASASSRDAVPHAGPSHVEGPSHTEALPPSVLSAAPRPDAEASRVGQTKSSLFEPAPRNPVGVQLLSRPLHRQIFPAGSAEVPEVTSDALSLCRSHLATHGLEPAQASVLPETGFELPPLQGKDLGEHFWNVGREVAQPWLGMAHTLAASELPLMPQGIASGDVSAQKHDDGLDVSDWLALDPHLRDEVHVQTPHWLRRPGWTRYPLLRSADGTASALGTGEPVEYPLESDGSLVFDVETMVQSSHFAVMATAASSGAWYAWLSPWLLGEGEGHDRVDHLIPFGPAHEEAGASLRPARLLIGHNIGYDRARIRDEYSLTRGPIRFLDTMALHVATRGISSPQRPAWMKHAKARAAKRTAQRAEADRIEKLQRESFAKLFGETADEDDLAAITFPEESAEDDAVAHAAASEEAADARANDLWLDLTSKNSLADVAELHCGIHMSKQLRNVFVEATSRQEILDELEPLLHYCARDVEVTHAVFRKVWPAFVEHCPHPATAAGVLGLGNAILPVDDEWLDYQTRSEAKYREAHDEVSRCLLELAETLRADGTSGVTWDDAMLAASSRARLLEAGTLPAAERFEVERNERERPKMPWESNSWSAQLDWTPKRPKAPRPSAREDADEVPPGFRRVPQWYKAGVLAKSAKLGARSSLTPALLQLQLDGGAIFKDGDSGWILRRPGAEDELLGQSPLSQTILLKKQRWAEMESGAGAAGQEVLRGLRSGAADNDMVRDLLSQQADSLVRAWADTPEGCSGQAPSDAHPALQGLDWTAVEVREELDQTATGTAPKDSWWPKWYWDMVKSGTCEVEVTIRSKIAPLLLHISWQGCPLYHSREHGWVFRHDSALLPSFTTRQKAVAFTHEADAALRHDLETHPSATFYKVPHAAGDDSNVGSPFSKGFVPFFEQDTLRSEHPDETSKAAARAALAMNAQCSYWIGVRDRVAKQMVVWDGEGGAKMGIDAGASGARQDDEAEKLRRKGLILPPVITMGTVTRRAIEKTWLTASNAKANRVGSELKAMVKAPPGWSIVGADVDSEELWICSVMGDAQFGIHGATAVGWMTLEGTKANGTDLHSKTASILGTSRNQAKVFNYSRIYGAGIRHATQLLLKADPSMAAEEATKLAKDLYAKTKGSNTHKTDYFGRRFWFGGTESFVFNKLEEVAISENPRTPALDCGITAALSKQHLPKAQGNSGRGADDFMPSRINWVVQSSGVDYLHLLVVSMDHLCQRYGIAARFMLSVHDEVRYLARDEDAHRAALALQIANLWTRSMFAFKLEMDDLPQSVAFFAQVDLDKVLRKEADDPCVTPSQPRPIPLGSALNIEQTLEKTGGSLSAGDALSHAPLPTPAPADADPALSSSAYPPYVPSDQKHRCVGQRGTLFLQAQAAEDINEVRVLERRASDARHEAWQDQQAKGASKRGAKSPPRRSAPPKTNRRPRVARPQTSVPTAAFSTSARASRPASESPLPEAIQSIVAAFPARPARLRKPFFRLPSHAHMIRWQLYRPLLRACPPELPEFAAMVRGLTRAKRRCTSPAQTQALIDRGQELLALFARARDGDAEAQAEMERQHAVLAEKRQRLRWGSAEARYFVSTLADPYLRRH</sequence>
<dbReference type="PANTHER" id="PTHR10267">
    <property type="entry name" value="DNA POLYMERASE SUBUNIT GAMMA-1"/>
    <property type="match status" value="1"/>
</dbReference>
<evidence type="ECO:0000313" key="4">
    <source>
        <dbReference type="EMBL" id="PWO00544.1"/>
    </source>
</evidence>
<dbReference type="STRING" id="58919.A0A316ZJS6"/>
<proteinExistence type="predicted"/>
<feature type="region of interest" description="Disordered" evidence="2">
    <location>
        <begin position="1367"/>
        <end position="1406"/>
    </location>
</feature>
<evidence type="ECO:0000313" key="5">
    <source>
        <dbReference type="Proteomes" id="UP000245946"/>
    </source>
</evidence>
<dbReference type="OrthoDB" id="5588663at2759"/>
<feature type="compositionally biased region" description="Basic residues" evidence="2">
    <location>
        <begin position="1452"/>
        <end position="1461"/>
    </location>
</feature>
<feature type="compositionally biased region" description="Low complexity" evidence="2">
    <location>
        <begin position="1483"/>
        <end position="1501"/>
    </location>
</feature>
<feature type="region of interest" description="Disordered" evidence="2">
    <location>
        <begin position="46"/>
        <end position="98"/>
    </location>
</feature>
<feature type="compositionally biased region" description="Basic and acidic residues" evidence="2">
    <location>
        <begin position="622"/>
        <end position="631"/>
    </location>
</feature>
<dbReference type="Gene3D" id="1.10.150.20">
    <property type="entry name" value="5' to 3' exonuclease, C-terminal subdomain"/>
    <property type="match status" value="1"/>
</dbReference>
<evidence type="ECO:0000256" key="2">
    <source>
        <dbReference type="SAM" id="MobiDB-lite"/>
    </source>
</evidence>
<dbReference type="GeneID" id="37266931"/>
<dbReference type="InterPro" id="IPR002297">
    <property type="entry name" value="DNA-dir_DNA_pol_A_mt"/>
</dbReference>
<dbReference type="SUPFAM" id="SSF53098">
    <property type="entry name" value="Ribonuclease H-like"/>
    <property type="match status" value="1"/>
</dbReference>
<feature type="region of interest" description="Disordered" evidence="2">
    <location>
        <begin position="622"/>
        <end position="664"/>
    </location>
</feature>
<evidence type="ECO:0000256" key="1">
    <source>
        <dbReference type="ARBA" id="ARBA00031966"/>
    </source>
</evidence>
<dbReference type="SMART" id="SM00482">
    <property type="entry name" value="POLAc"/>
    <property type="match status" value="1"/>
</dbReference>
<dbReference type="GO" id="GO:0008408">
    <property type="term" value="F:3'-5' exonuclease activity"/>
    <property type="evidence" value="ECO:0007669"/>
    <property type="project" value="TreeGrafter"/>
</dbReference>